<comment type="caution">
    <text evidence="4">The sequence shown here is derived from an EMBL/GenBank/DDBJ whole genome shotgun (WGS) entry which is preliminary data.</text>
</comment>
<dbReference type="Pfam" id="PF18483">
    <property type="entry name" value="Lectin_L-type_dom"/>
    <property type="match status" value="1"/>
</dbReference>
<dbReference type="Gene3D" id="3.10.20.320">
    <property type="entry name" value="Putative peptidoglycan bound protein (lpxtg motif)"/>
    <property type="match status" value="4"/>
</dbReference>
<evidence type="ECO:0000313" key="4">
    <source>
        <dbReference type="EMBL" id="PDK40122.1"/>
    </source>
</evidence>
<name>A0ABX4ICS1_LISWE</name>
<accession>A0ABX4ICS1</accession>
<keyword evidence="5" id="KW-1185">Reference proteome</keyword>
<dbReference type="InterPro" id="IPR009459">
    <property type="entry name" value="MucBP_dom"/>
</dbReference>
<dbReference type="SUPFAM" id="SSF49899">
    <property type="entry name" value="Concanavalin A-like lectins/glucanases"/>
    <property type="match status" value="1"/>
</dbReference>
<evidence type="ECO:0000259" key="3">
    <source>
        <dbReference type="Pfam" id="PF06458"/>
    </source>
</evidence>
<sequence>MIQLVVSNDKKKCGGLNYMLKKMMIFSIILIISLPIFNIKNDDVEASTNISPTSKYKNSMANSGMQENIVTKDNFLDYFQLVGDSVYDSTQGIVTLTTENKFQMGSITLKQKISAKKSFVLKGKINIGRKDPAHRGADGMGFGFHKGNIDDTGGSAGALGIVGLKDATGFVLDSYQNPGDPEVPYGAFLKTDAAGKRIEENNGISGYQLINSSLYDGQFHDLIIEYNAQAKQFTVNFGGQTWVTAIDHTEPLAFMISASTGTSNNIQQFMLESFTYEISSAVEVEYQDEEGNTIHDSQYINGNVGDAYDASVLKYQLEIPGYLLDQTKLPNNSLGTITEDVQTVTYTYKKEKVAAEPVNVKYVDENGKEIAESHLLNGNIGDTYESKAKVIEGWKLKTTPSNATGIFSDQAQTVIYIYEKEKVAAEPVNVKYVDENGKEIAESHLLNGNIGDTYESKAKVIEGWKLKTTPSNATGILSDQAQTVVYIYEKEKLASSIIVRYLDDNNKELVESRIISGNVGDEYSTNAEKISGYHLKSTPTNAEGIFMENEQTITYIYEKNTIDLGSSAGNSNDLDNDILVKQNPDENSKQIESTKEDSISKHILPITGDVLWDSIIYGCLGVALLLISFRIFLVSGSYKK</sequence>
<evidence type="ECO:0000313" key="5">
    <source>
        <dbReference type="Proteomes" id="UP000219632"/>
    </source>
</evidence>
<reference evidence="4 5" key="1">
    <citation type="submission" date="2017-09" db="EMBL/GenBank/DDBJ databases">
        <title>Draft Genomes of 144 Listeria Monocytogenes isolates from foods.</title>
        <authorList>
            <person name="Wu C.H."/>
            <person name="Ng J."/>
            <person name="Kiang D."/>
            <person name="Chen C.-Y."/>
            <person name="Frink S."/>
            <person name="Lafrades M."/>
            <person name="Morales C."/>
            <person name="Park P."/>
            <person name="Zwick M."/>
        </authorList>
    </citation>
    <scope>NUCLEOTIDE SEQUENCE [LARGE SCALE GENOMIC DNA]</scope>
    <source>
        <strain evidence="4 5">CDPHFDLB-F14M01633.75-2</strain>
    </source>
</reference>
<keyword evidence="2" id="KW-0472">Membrane</keyword>
<keyword evidence="2" id="KW-0812">Transmembrane</keyword>
<evidence type="ECO:0000256" key="1">
    <source>
        <dbReference type="ARBA" id="ARBA00022737"/>
    </source>
</evidence>
<feature type="transmembrane region" description="Helical" evidence="2">
    <location>
        <begin position="20"/>
        <end position="39"/>
    </location>
</feature>
<dbReference type="Proteomes" id="UP000219632">
    <property type="component" value="Unassembled WGS sequence"/>
</dbReference>
<dbReference type="Gene3D" id="2.60.120.200">
    <property type="match status" value="1"/>
</dbReference>
<feature type="domain" description="MucBP" evidence="3">
    <location>
        <begin position="282"/>
        <end position="349"/>
    </location>
</feature>
<dbReference type="InterPro" id="IPR056573">
    <property type="entry name" value="Lectin_L-type_dom"/>
</dbReference>
<feature type="domain" description="MucBP" evidence="3">
    <location>
        <begin position="427"/>
        <end position="489"/>
    </location>
</feature>
<protein>
    <recommendedName>
        <fullName evidence="3">MucBP domain-containing protein</fullName>
    </recommendedName>
</protein>
<dbReference type="EMBL" id="NYPG01000014">
    <property type="protein sequence ID" value="PDK40122.1"/>
    <property type="molecule type" value="Genomic_DNA"/>
</dbReference>
<organism evidence="4 5">
    <name type="scientific">Listeria welshimeri</name>
    <dbReference type="NCBI Taxonomy" id="1643"/>
    <lineage>
        <taxon>Bacteria</taxon>
        <taxon>Bacillati</taxon>
        <taxon>Bacillota</taxon>
        <taxon>Bacilli</taxon>
        <taxon>Bacillales</taxon>
        <taxon>Listeriaceae</taxon>
        <taxon>Listeria</taxon>
    </lineage>
</organism>
<keyword evidence="2" id="KW-1133">Transmembrane helix</keyword>
<feature type="domain" description="MucBP" evidence="3">
    <location>
        <begin position="497"/>
        <end position="558"/>
    </location>
</feature>
<feature type="transmembrane region" description="Helical" evidence="2">
    <location>
        <begin position="615"/>
        <end position="633"/>
    </location>
</feature>
<dbReference type="CDD" id="cd01951">
    <property type="entry name" value="lectin_L-type"/>
    <property type="match status" value="1"/>
</dbReference>
<evidence type="ECO:0000256" key="2">
    <source>
        <dbReference type="SAM" id="Phobius"/>
    </source>
</evidence>
<feature type="domain" description="MucBP" evidence="3">
    <location>
        <begin position="357"/>
        <end position="419"/>
    </location>
</feature>
<gene>
    <name evidence="4" type="ORF">AFZ32_14235</name>
</gene>
<proteinExistence type="predicted"/>
<dbReference type="Pfam" id="PF06458">
    <property type="entry name" value="MucBP"/>
    <property type="match status" value="4"/>
</dbReference>
<keyword evidence="1" id="KW-0677">Repeat</keyword>
<dbReference type="InterPro" id="IPR013320">
    <property type="entry name" value="ConA-like_dom_sf"/>
</dbReference>